<protein>
    <submittedName>
        <fullName evidence="1">Uncharacterized protein</fullName>
    </submittedName>
</protein>
<dbReference type="Proteomes" id="UP000054324">
    <property type="component" value="Unassembled WGS sequence"/>
</dbReference>
<feature type="non-terminal residue" evidence="1">
    <location>
        <position position="127"/>
    </location>
</feature>
<dbReference type="KEGG" id="ovi:T265_14029"/>
<reference evidence="1 2" key="1">
    <citation type="submission" date="2013-11" db="EMBL/GenBank/DDBJ databases">
        <title>Opisthorchis viverrini - life in the bile duct.</title>
        <authorList>
            <person name="Young N.D."/>
            <person name="Nagarajan N."/>
            <person name="Lin S.J."/>
            <person name="Korhonen P.K."/>
            <person name="Jex A.R."/>
            <person name="Hall R.S."/>
            <person name="Safavi-Hemami H."/>
            <person name="Kaewkong W."/>
            <person name="Bertrand D."/>
            <person name="Gao S."/>
            <person name="Seet Q."/>
            <person name="Wongkham S."/>
            <person name="Teh B.T."/>
            <person name="Wongkham C."/>
            <person name="Intapan P.M."/>
            <person name="Maleewong W."/>
            <person name="Yang X."/>
            <person name="Hu M."/>
            <person name="Wang Z."/>
            <person name="Hofmann A."/>
            <person name="Sternberg P.W."/>
            <person name="Tan P."/>
            <person name="Wang J."/>
            <person name="Gasser R.B."/>
        </authorList>
    </citation>
    <scope>NUCLEOTIDE SEQUENCE [LARGE SCALE GENOMIC DNA]</scope>
</reference>
<accession>A0A074ZKJ7</accession>
<organism evidence="1 2">
    <name type="scientific">Opisthorchis viverrini</name>
    <name type="common">Southeast Asian liver fluke</name>
    <dbReference type="NCBI Taxonomy" id="6198"/>
    <lineage>
        <taxon>Eukaryota</taxon>
        <taxon>Metazoa</taxon>
        <taxon>Spiralia</taxon>
        <taxon>Lophotrochozoa</taxon>
        <taxon>Platyhelminthes</taxon>
        <taxon>Trematoda</taxon>
        <taxon>Digenea</taxon>
        <taxon>Opisthorchiida</taxon>
        <taxon>Opisthorchiata</taxon>
        <taxon>Opisthorchiidae</taxon>
        <taxon>Opisthorchis</taxon>
    </lineage>
</organism>
<dbReference type="AlphaFoldDB" id="A0A074ZKJ7"/>
<proteinExistence type="predicted"/>
<dbReference type="GeneID" id="20328195"/>
<name>A0A074ZKJ7_OPIVI</name>
<gene>
    <name evidence="1" type="ORF">T265_14029</name>
</gene>
<dbReference type="CTD" id="20328195"/>
<evidence type="ECO:0000313" key="2">
    <source>
        <dbReference type="Proteomes" id="UP000054324"/>
    </source>
</evidence>
<evidence type="ECO:0000313" key="1">
    <source>
        <dbReference type="EMBL" id="KER26292.1"/>
    </source>
</evidence>
<keyword evidence="2" id="KW-1185">Reference proteome</keyword>
<dbReference type="RefSeq" id="XP_009169963.1">
    <property type="nucleotide sequence ID" value="XM_009171699.1"/>
</dbReference>
<sequence length="127" mass="14081">MSPRLVMKRLQPNCPAQQTSQRPSWRTVPQLTVWEDEDISVWDCITNSQSSFCNCRSEIGSVLYSIFPSSGDRNCGGNLLLTQPTYPLNPALTMSPRLVINVCVTSIGDETFAIQLSSSANRPTTKQ</sequence>
<dbReference type="EMBL" id="KL596751">
    <property type="protein sequence ID" value="KER26292.1"/>
    <property type="molecule type" value="Genomic_DNA"/>
</dbReference>